<dbReference type="Pfam" id="PF16053">
    <property type="entry name" value="MRP-S34"/>
    <property type="match status" value="1"/>
</dbReference>
<protein>
    <submittedName>
        <fullName evidence="1">CLUMA_CG009323, isoform A</fullName>
    </submittedName>
</protein>
<organism evidence="1 2">
    <name type="scientific">Clunio marinus</name>
    <dbReference type="NCBI Taxonomy" id="568069"/>
    <lineage>
        <taxon>Eukaryota</taxon>
        <taxon>Metazoa</taxon>
        <taxon>Ecdysozoa</taxon>
        <taxon>Arthropoda</taxon>
        <taxon>Hexapoda</taxon>
        <taxon>Insecta</taxon>
        <taxon>Pterygota</taxon>
        <taxon>Neoptera</taxon>
        <taxon>Endopterygota</taxon>
        <taxon>Diptera</taxon>
        <taxon>Nematocera</taxon>
        <taxon>Chironomoidea</taxon>
        <taxon>Chironomidae</taxon>
        <taxon>Clunio</taxon>
    </lineage>
</organism>
<keyword evidence="2" id="KW-1185">Reference proteome</keyword>
<gene>
    <name evidence="1" type="primary">putative AGAP006953-PA</name>
    <name evidence="1" type="ORF">CLUMA_CG009323</name>
</gene>
<evidence type="ECO:0000313" key="1">
    <source>
        <dbReference type="EMBL" id="CRK95876.1"/>
    </source>
</evidence>
<dbReference type="OrthoDB" id="16434at2759"/>
<dbReference type="PANTHER" id="PTHR28589">
    <property type="entry name" value="28S RIBOSOMAL PROTEIN S34, MITOCHONDRIAL"/>
    <property type="match status" value="1"/>
</dbReference>
<dbReference type="GO" id="GO:0005739">
    <property type="term" value="C:mitochondrion"/>
    <property type="evidence" value="ECO:0007669"/>
    <property type="project" value="InterPro"/>
</dbReference>
<proteinExistence type="predicted"/>
<name>A0A1J1I8H9_9DIPT</name>
<sequence length="191" mass="22434">MSVIKYIGRRTDFRGKSMWEIVSNLKNFGVGRILVRSMFERYPENSWIKILKVEACPPTPPDFYDTLRRVKITAERVFRGKKFEKPILIEKVSYKTDYRLLSKKEEADYCKLSQREEKLLPLEMDLPPLLREFVFKETGRKDVKMKIVANESLYNNARRVKENETPNCEVPIGLGTPHPTSRSLYEGIELK</sequence>
<dbReference type="AlphaFoldDB" id="A0A1J1I8H9"/>
<dbReference type="GO" id="GO:0003735">
    <property type="term" value="F:structural constituent of ribosome"/>
    <property type="evidence" value="ECO:0007669"/>
    <property type="project" value="InterPro"/>
</dbReference>
<reference evidence="1 2" key="1">
    <citation type="submission" date="2015-04" db="EMBL/GenBank/DDBJ databases">
        <authorList>
            <person name="Syromyatnikov M.Y."/>
            <person name="Popov V.N."/>
        </authorList>
    </citation>
    <scope>NUCLEOTIDE SEQUENCE [LARGE SCALE GENOMIC DNA]</scope>
</reference>
<dbReference type="EMBL" id="CVRI01000043">
    <property type="protein sequence ID" value="CRK95876.1"/>
    <property type="molecule type" value="Genomic_DNA"/>
</dbReference>
<dbReference type="STRING" id="568069.A0A1J1I8H9"/>
<dbReference type="Proteomes" id="UP000183832">
    <property type="component" value="Unassembled WGS sequence"/>
</dbReference>
<dbReference type="InterPro" id="IPR032053">
    <property type="entry name" value="Ribosomal_mS34"/>
</dbReference>
<accession>A0A1J1I8H9</accession>
<dbReference type="PANTHER" id="PTHR28589:SF1">
    <property type="entry name" value="SMALL RIBOSOMAL SUBUNIT PROTEIN MS34"/>
    <property type="match status" value="1"/>
</dbReference>
<evidence type="ECO:0000313" key="2">
    <source>
        <dbReference type="Proteomes" id="UP000183832"/>
    </source>
</evidence>